<evidence type="ECO:0000256" key="4">
    <source>
        <dbReference type="ARBA" id="ARBA00005259"/>
    </source>
</evidence>
<keyword evidence="8 12" id="KW-0862">Zinc</keyword>
<dbReference type="InterPro" id="IPR016192">
    <property type="entry name" value="APOBEC/CMP_deaminase_Zn-bd"/>
</dbReference>
<dbReference type="Gene3D" id="3.40.430.10">
    <property type="entry name" value="Dihydrofolate Reductase, subunit A"/>
    <property type="match status" value="1"/>
</dbReference>
<comment type="catalytic activity">
    <reaction evidence="12">
        <text>5-amino-6-(5-phospho-D-ribitylamino)uracil + NADP(+) = 5-amino-6-(5-phospho-D-ribosylamino)uracil + NADPH + H(+)</text>
        <dbReference type="Rhea" id="RHEA:17845"/>
        <dbReference type="ChEBI" id="CHEBI:15378"/>
        <dbReference type="ChEBI" id="CHEBI:57783"/>
        <dbReference type="ChEBI" id="CHEBI:58349"/>
        <dbReference type="ChEBI" id="CHEBI:58421"/>
        <dbReference type="ChEBI" id="CHEBI:58453"/>
        <dbReference type="EC" id="1.1.1.193"/>
    </reaction>
</comment>
<sequence>MSFSAADHGFMAQALRMAEGGRCITTPNPSVGCVLVRDGRLIGQGHTQIAGGPHAEVMALRDAVARGETPAGATAYVTLEPCAHYGRTPPCAKGLIEAGVVRVVAALVDPHTLVAGKGLAMLREAGVAAEVGLMATEARESLKGFLSRIERHRPWLRLKLAASLDGKTALANGESQWITGPAARADVQRLRARSCAMLTGSGTVLKDDPLLTVRELDGLVWGGRQPLRVVLDSRAQLPVSARMLTAPGKTLVITADAPSKHADALREAGAEVVALPDGAGRVDLAATLALLGQRGMNEVTVESGGRLNGAWLQSGLVDELVLYQAPVLLGSAAAHMADFSLARLADKLAPRLVDSRQVGADMRYTLRFD</sequence>
<keyword evidence="15" id="KW-1185">Reference proteome</keyword>
<dbReference type="PIRSF" id="PIRSF006769">
    <property type="entry name" value="RibD"/>
    <property type="match status" value="1"/>
</dbReference>
<dbReference type="CDD" id="cd01284">
    <property type="entry name" value="Riboflavin_deaminase-reductase"/>
    <property type="match status" value="1"/>
</dbReference>
<comment type="similarity">
    <text evidence="4 12">In the N-terminal section; belongs to the cytidine and deoxycytidylate deaminase family.</text>
</comment>
<comment type="pathway">
    <text evidence="3 12">Cofactor biosynthesis; riboflavin biosynthesis; 5-amino-6-(D-ribitylamino)uracil from GTP: step 3/4.</text>
</comment>
<dbReference type="PROSITE" id="PS00903">
    <property type="entry name" value="CYT_DCMP_DEAMINASES_1"/>
    <property type="match status" value="1"/>
</dbReference>
<evidence type="ECO:0000256" key="5">
    <source>
        <dbReference type="ARBA" id="ARBA00007417"/>
    </source>
</evidence>
<dbReference type="SUPFAM" id="SSF53597">
    <property type="entry name" value="Dihydrofolate reductase-like"/>
    <property type="match status" value="1"/>
</dbReference>
<evidence type="ECO:0000256" key="9">
    <source>
        <dbReference type="ARBA" id="ARBA00022857"/>
    </source>
</evidence>
<dbReference type="Proteomes" id="UP001156706">
    <property type="component" value="Unassembled WGS sequence"/>
</dbReference>
<dbReference type="PROSITE" id="PS51747">
    <property type="entry name" value="CYT_DCMP_DEAMINASES_2"/>
    <property type="match status" value="1"/>
</dbReference>
<dbReference type="RefSeq" id="WP_284196312.1">
    <property type="nucleotide sequence ID" value="NZ_BSOG01000002.1"/>
</dbReference>
<evidence type="ECO:0000256" key="10">
    <source>
        <dbReference type="ARBA" id="ARBA00023002"/>
    </source>
</evidence>
<keyword evidence="7 12" id="KW-0479">Metal-binding</keyword>
<evidence type="ECO:0000256" key="11">
    <source>
        <dbReference type="ARBA" id="ARBA00023268"/>
    </source>
</evidence>
<dbReference type="EC" id="3.5.4.26" evidence="12"/>
<dbReference type="InterPro" id="IPR002734">
    <property type="entry name" value="RibDG_C"/>
</dbReference>
<dbReference type="PANTHER" id="PTHR38011:SF7">
    <property type="entry name" value="2,5-DIAMINO-6-RIBOSYLAMINO-4(3H)-PYRIMIDINONE 5'-PHOSPHATE REDUCTASE"/>
    <property type="match status" value="1"/>
</dbReference>
<dbReference type="EMBL" id="BSOG01000002">
    <property type="protein sequence ID" value="GLR13203.1"/>
    <property type="molecule type" value="Genomic_DNA"/>
</dbReference>
<dbReference type="InterPro" id="IPR050765">
    <property type="entry name" value="Riboflavin_Biosynth_HTPR"/>
</dbReference>
<comment type="function">
    <text evidence="1 12">Converts 2,5-diamino-6-(ribosylamino)-4(3h)-pyrimidinone 5'-phosphate into 5-amino-6-(ribosylamino)-2,4(1h,3h)-pyrimidinedione 5'-phosphate.</text>
</comment>
<comment type="caution">
    <text evidence="14">The sequence shown here is derived from an EMBL/GenBank/DDBJ whole genome shotgun (WGS) entry which is preliminary data.</text>
</comment>
<dbReference type="InterPro" id="IPR016193">
    <property type="entry name" value="Cytidine_deaminase-like"/>
</dbReference>
<reference evidence="15" key="1">
    <citation type="journal article" date="2019" name="Int. J. Syst. Evol. Microbiol.">
        <title>The Global Catalogue of Microorganisms (GCM) 10K type strain sequencing project: providing services to taxonomists for standard genome sequencing and annotation.</title>
        <authorList>
            <consortium name="The Broad Institute Genomics Platform"/>
            <consortium name="The Broad Institute Genome Sequencing Center for Infectious Disease"/>
            <person name="Wu L."/>
            <person name="Ma J."/>
        </authorList>
    </citation>
    <scope>NUCLEOTIDE SEQUENCE [LARGE SCALE GENOMIC DNA]</scope>
    <source>
        <strain evidence="15">NBRC 110044</strain>
    </source>
</reference>
<evidence type="ECO:0000256" key="6">
    <source>
        <dbReference type="ARBA" id="ARBA00022619"/>
    </source>
</evidence>
<comment type="similarity">
    <text evidence="5 12">In the C-terminal section; belongs to the HTP reductase family.</text>
</comment>
<feature type="domain" description="CMP/dCMP-type deaminase" evidence="13">
    <location>
        <begin position="5"/>
        <end position="130"/>
    </location>
</feature>
<keyword evidence="9 12" id="KW-0521">NADP</keyword>
<evidence type="ECO:0000256" key="1">
    <source>
        <dbReference type="ARBA" id="ARBA00002151"/>
    </source>
</evidence>
<accession>A0ABQ5YGS3</accession>
<organism evidence="14 15">
    <name type="scientific">Chitinimonas prasina</name>
    <dbReference type="NCBI Taxonomy" id="1434937"/>
    <lineage>
        <taxon>Bacteria</taxon>
        <taxon>Pseudomonadati</taxon>
        <taxon>Pseudomonadota</taxon>
        <taxon>Betaproteobacteria</taxon>
        <taxon>Neisseriales</taxon>
        <taxon>Chitinibacteraceae</taxon>
        <taxon>Chitinimonas</taxon>
    </lineage>
</organism>
<dbReference type="Pfam" id="PF00383">
    <property type="entry name" value="dCMP_cyt_deam_1"/>
    <property type="match status" value="1"/>
</dbReference>
<evidence type="ECO:0000256" key="3">
    <source>
        <dbReference type="ARBA" id="ARBA00004910"/>
    </source>
</evidence>
<evidence type="ECO:0000256" key="8">
    <source>
        <dbReference type="ARBA" id="ARBA00022833"/>
    </source>
</evidence>
<evidence type="ECO:0000313" key="14">
    <source>
        <dbReference type="EMBL" id="GLR13203.1"/>
    </source>
</evidence>
<dbReference type="NCBIfam" id="TIGR00227">
    <property type="entry name" value="ribD_Cterm"/>
    <property type="match status" value="1"/>
</dbReference>
<dbReference type="SUPFAM" id="SSF53927">
    <property type="entry name" value="Cytidine deaminase-like"/>
    <property type="match status" value="1"/>
</dbReference>
<keyword evidence="12" id="KW-0378">Hydrolase</keyword>
<name>A0ABQ5YGS3_9NEIS</name>
<evidence type="ECO:0000256" key="2">
    <source>
        <dbReference type="ARBA" id="ARBA00004882"/>
    </source>
</evidence>
<dbReference type="InterPro" id="IPR002125">
    <property type="entry name" value="CMP_dCMP_dom"/>
</dbReference>
<evidence type="ECO:0000256" key="7">
    <source>
        <dbReference type="ARBA" id="ARBA00022723"/>
    </source>
</evidence>
<keyword evidence="11" id="KW-0511">Multifunctional enzyme</keyword>
<gene>
    <name evidence="14" type="primary">ribD</name>
    <name evidence="14" type="ORF">GCM10007907_19930</name>
</gene>
<evidence type="ECO:0000259" key="13">
    <source>
        <dbReference type="PROSITE" id="PS51747"/>
    </source>
</evidence>
<comment type="cofactor">
    <cofactor evidence="12">
        <name>Zn(2+)</name>
        <dbReference type="ChEBI" id="CHEBI:29105"/>
    </cofactor>
    <text evidence="12">Binds 1 zinc ion.</text>
</comment>
<comment type="catalytic activity">
    <reaction evidence="12">
        <text>2,5-diamino-6-hydroxy-4-(5-phosphoribosylamino)-pyrimidine + H2O + H(+) = 5-amino-6-(5-phospho-D-ribosylamino)uracil + NH4(+)</text>
        <dbReference type="Rhea" id="RHEA:21868"/>
        <dbReference type="ChEBI" id="CHEBI:15377"/>
        <dbReference type="ChEBI" id="CHEBI:15378"/>
        <dbReference type="ChEBI" id="CHEBI:28938"/>
        <dbReference type="ChEBI" id="CHEBI:58453"/>
        <dbReference type="ChEBI" id="CHEBI:58614"/>
        <dbReference type="EC" id="3.5.4.26"/>
    </reaction>
</comment>
<dbReference type="InterPro" id="IPR004794">
    <property type="entry name" value="Eubact_RibD"/>
</dbReference>
<proteinExistence type="inferred from homology"/>
<dbReference type="Gene3D" id="3.40.140.10">
    <property type="entry name" value="Cytidine Deaminase, domain 2"/>
    <property type="match status" value="1"/>
</dbReference>
<protein>
    <recommendedName>
        <fullName evidence="12">Riboflavin biosynthesis protein RibD</fullName>
    </recommendedName>
    <domain>
        <recommendedName>
            <fullName evidence="12">Diaminohydroxyphosphoribosylaminopyrimidine deaminase</fullName>
            <shortName evidence="12">DRAP deaminase</shortName>
            <ecNumber evidence="12">3.5.4.26</ecNumber>
        </recommendedName>
        <alternativeName>
            <fullName evidence="12">Riboflavin-specific deaminase</fullName>
        </alternativeName>
    </domain>
    <domain>
        <recommendedName>
            <fullName evidence="12">5-amino-6-(5-phosphoribosylamino)uracil reductase</fullName>
            <ecNumber evidence="12">1.1.1.193</ecNumber>
        </recommendedName>
        <alternativeName>
            <fullName evidence="12">HTP reductase</fullName>
        </alternativeName>
    </domain>
</protein>
<dbReference type="InterPro" id="IPR011549">
    <property type="entry name" value="RibD_C"/>
</dbReference>
<comment type="pathway">
    <text evidence="2 12">Cofactor biosynthesis; riboflavin biosynthesis; 5-amino-6-(D-ribitylamino)uracil from GTP: step 2/4.</text>
</comment>
<evidence type="ECO:0000313" key="15">
    <source>
        <dbReference type="Proteomes" id="UP001156706"/>
    </source>
</evidence>
<dbReference type="InterPro" id="IPR024072">
    <property type="entry name" value="DHFR-like_dom_sf"/>
</dbReference>
<dbReference type="NCBIfam" id="TIGR00326">
    <property type="entry name" value="eubact_ribD"/>
    <property type="match status" value="1"/>
</dbReference>
<keyword evidence="10 12" id="KW-0560">Oxidoreductase</keyword>
<dbReference type="Pfam" id="PF01872">
    <property type="entry name" value="RibD_C"/>
    <property type="match status" value="1"/>
</dbReference>
<dbReference type="EC" id="1.1.1.193" evidence="12"/>
<dbReference type="PANTHER" id="PTHR38011">
    <property type="entry name" value="DIHYDROFOLATE REDUCTASE FAMILY PROTEIN (AFU_ORTHOLOGUE AFUA_8G06820)"/>
    <property type="match status" value="1"/>
</dbReference>
<keyword evidence="6 12" id="KW-0686">Riboflavin biosynthesis</keyword>
<evidence type="ECO:0000256" key="12">
    <source>
        <dbReference type="PIRNR" id="PIRNR006769"/>
    </source>
</evidence>